<dbReference type="AlphaFoldDB" id="A0AA38LTR5"/>
<protein>
    <submittedName>
        <fullName evidence="11">Sodium/calcium exchanger protein-domain-containing protein</fullName>
    </submittedName>
</protein>
<dbReference type="GO" id="GO:0016020">
    <property type="term" value="C:membrane"/>
    <property type="evidence" value="ECO:0007669"/>
    <property type="project" value="UniProtKB-SubCell"/>
</dbReference>
<reference evidence="11" key="1">
    <citation type="journal article" date="2022" name="G3 (Bethesda)">
        <title>High quality genome of the basidiomycete yeast Dioszegia hungarica PDD-24b-2 isolated from cloud water.</title>
        <authorList>
            <person name="Jarrige D."/>
            <person name="Haridas S."/>
            <person name="Bleykasten-Grosshans C."/>
            <person name="Joly M."/>
            <person name="Nadalig T."/>
            <person name="Sancelme M."/>
            <person name="Vuilleumier S."/>
            <person name="Grigoriev I.V."/>
            <person name="Amato P."/>
            <person name="Bringel F."/>
        </authorList>
    </citation>
    <scope>NUCLEOTIDE SEQUENCE</scope>
    <source>
        <strain evidence="11">PDD-24b-2</strain>
    </source>
</reference>
<feature type="transmembrane region" description="Helical" evidence="8">
    <location>
        <begin position="647"/>
        <end position="672"/>
    </location>
</feature>
<feature type="domain" description="Sodium/calcium exchanger membrane region" evidence="10">
    <location>
        <begin position="584"/>
        <end position="730"/>
    </location>
</feature>
<comment type="caution">
    <text evidence="11">The sequence shown here is derived from an EMBL/GenBank/DDBJ whole genome shotgun (WGS) entry which is preliminary data.</text>
</comment>
<gene>
    <name evidence="11" type="ORF">MKK02DRAFT_38272</name>
</gene>
<feature type="transmembrane region" description="Helical" evidence="8">
    <location>
        <begin position="548"/>
        <end position="571"/>
    </location>
</feature>
<feature type="signal peptide" evidence="9">
    <location>
        <begin position="1"/>
        <end position="27"/>
    </location>
</feature>
<evidence type="ECO:0000313" key="12">
    <source>
        <dbReference type="Proteomes" id="UP001164286"/>
    </source>
</evidence>
<organism evidence="11 12">
    <name type="scientific">Dioszegia hungarica</name>
    <dbReference type="NCBI Taxonomy" id="4972"/>
    <lineage>
        <taxon>Eukaryota</taxon>
        <taxon>Fungi</taxon>
        <taxon>Dikarya</taxon>
        <taxon>Basidiomycota</taxon>
        <taxon>Agaricomycotina</taxon>
        <taxon>Tremellomycetes</taxon>
        <taxon>Tremellales</taxon>
        <taxon>Bulleribasidiaceae</taxon>
        <taxon>Dioszegia</taxon>
    </lineage>
</organism>
<dbReference type="InterPro" id="IPR051359">
    <property type="entry name" value="CaCA_antiporter"/>
</dbReference>
<evidence type="ECO:0000256" key="2">
    <source>
        <dbReference type="ARBA" id="ARBA00008170"/>
    </source>
</evidence>
<dbReference type="EMBL" id="JAKWFO010000008">
    <property type="protein sequence ID" value="KAI9633614.1"/>
    <property type="molecule type" value="Genomic_DNA"/>
</dbReference>
<keyword evidence="3" id="KW-0813">Transport</keyword>
<dbReference type="InterPro" id="IPR044880">
    <property type="entry name" value="NCX_ion-bd_dom_sf"/>
</dbReference>
<sequence>MNKLRHRAWLFLAASITLQILVHRSQTWQSHDGLQRRSLDVKTLTLPYNDWYFSASPTAKPFIAFAIVLILGFLFSFIGICASDFFCPNLATIASVLGLSESTAGVTFLAFGNGSPDVFSTFAALNGGTLGLAVGELLGAATFIVSVVVGSIALIRPFHVPRFAFLRDTIFFTAAVLVLVVVLKDGHLSIVESGGMVMLYLAYVAVVIGSTYWHHKEESETSTIRPSPESSASASPTVRPTLSQRPSLYRLNTEEDEFARRANFSLLSAIEFRDVVNSLRTPGGRSPVSGHEREDYFGAVLGHRRSISSPHEWPQYSPAAALGASVNIASSLTPTVVVKDNRRRSASLLPHSRHHPADVQPKPSLHLEIPSVPTIALIDPSGQSASPTQPSTPNESRFRIRHHTRAIFWTLFPSLREFRHKSIIGMVMALVSVPAILALTLTLPVVDDASGDGGIQLPIGAEEPLDEERGRVTPDIGEELHHMVENGFHPLHSPHPQGGEAPHDEGGIGCFSKELTAAQAFFGPVICAALIFSESALDFAQSDDLESFPWIMLGVGAGGIVGAVAVMMIATDGSSGTWRIARCFGGFICSMVWIAAIANEVVGVLLAVGEILGLSEAIIGLTIFAVGNSLADLVANVTVAQFAPTMAYAACFGGPMLNLLLGIGGSGTYGILISHQTVTLAFSPTLWVSAAGLVIMLVATMIFVPLNGYLIDRRWACCLIAGYVVLMCANIGVEMKTGRS</sequence>
<dbReference type="GeneID" id="77729225"/>
<keyword evidence="5 8" id="KW-1133">Transmembrane helix</keyword>
<dbReference type="PANTHER" id="PTHR12266:SF0">
    <property type="entry name" value="MITOCHONDRIAL SODIUM_CALCIUM EXCHANGER PROTEIN"/>
    <property type="match status" value="1"/>
</dbReference>
<feature type="transmembrane region" description="Helical" evidence="8">
    <location>
        <begin position="715"/>
        <end position="733"/>
    </location>
</feature>
<evidence type="ECO:0000256" key="3">
    <source>
        <dbReference type="ARBA" id="ARBA00022448"/>
    </source>
</evidence>
<dbReference type="PANTHER" id="PTHR12266">
    <property type="entry name" value="NA+/CA2+ K+ INDEPENDENT EXCHANGER"/>
    <property type="match status" value="1"/>
</dbReference>
<dbReference type="Proteomes" id="UP001164286">
    <property type="component" value="Unassembled WGS sequence"/>
</dbReference>
<feature type="transmembrane region" description="Helical" evidence="8">
    <location>
        <begin position="423"/>
        <end position="443"/>
    </location>
</feature>
<keyword evidence="9" id="KW-0732">Signal</keyword>
<evidence type="ECO:0000256" key="4">
    <source>
        <dbReference type="ARBA" id="ARBA00022692"/>
    </source>
</evidence>
<dbReference type="RefSeq" id="XP_052943391.1">
    <property type="nucleotide sequence ID" value="XM_053090020.1"/>
</dbReference>
<feature type="region of interest" description="Disordered" evidence="7">
    <location>
        <begin position="219"/>
        <end position="241"/>
    </location>
</feature>
<keyword evidence="12" id="KW-1185">Reference proteome</keyword>
<feature type="chain" id="PRO_5041377824" evidence="9">
    <location>
        <begin position="28"/>
        <end position="740"/>
    </location>
</feature>
<feature type="transmembrane region" description="Helical" evidence="8">
    <location>
        <begin position="164"/>
        <end position="183"/>
    </location>
</feature>
<feature type="transmembrane region" description="Helical" evidence="8">
    <location>
        <begin position="684"/>
        <end position="703"/>
    </location>
</feature>
<evidence type="ECO:0000256" key="7">
    <source>
        <dbReference type="SAM" id="MobiDB-lite"/>
    </source>
</evidence>
<dbReference type="InterPro" id="IPR004837">
    <property type="entry name" value="NaCa_Exmemb"/>
</dbReference>
<feature type="transmembrane region" description="Helical" evidence="8">
    <location>
        <begin position="195"/>
        <end position="213"/>
    </location>
</feature>
<evidence type="ECO:0000256" key="6">
    <source>
        <dbReference type="ARBA" id="ARBA00023136"/>
    </source>
</evidence>
<evidence type="ECO:0000259" key="10">
    <source>
        <dbReference type="Pfam" id="PF01699"/>
    </source>
</evidence>
<dbReference type="GO" id="GO:0006874">
    <property type="term" value="P:intracellular calcium ion homeostasis"/>
    <property type="evidence" value="ECO:0007669"/>
    <property type="project" value="TreeGrafter"/>
</dbReference>
<feature type="transmembrane region" description="Helical" evidence="8">
    <location>
        <begin position="614"/>
        <end position="635"/>
    </location>
</feature>
<keyword evidence="6 8" id="KW-0472">Membrane</keyword>
<accession>A0AA38LTR5</accession>
<feature type="region of interest" description="Disordered" evidence="7">
    <location>
        <begin position="377"/>
        <end position="397"/>
    </location>
</feature>
<evidence type="ECO:0000256" key="9">
    <source>
        <dbReference type="SAM" id="SignalP"/>
    </source>
</evidence>
<keyword evidence="4 8" id="KW-0812">Transmembrane</keyword>
<feature type="compositionally biased region" description="Low complexity" evidence="7">
    <location>
        <begin position="226"/>
        <end position="236"/>
    </location>
</feature>
<evidence type="ECO:0000256" key="1">
    <source>
        <dbReference type="ARBA" id="ARBA00004141"/>
    </source>
</evidence>
<comment type="similarity">
    <text evidence="2">Belongs to the Ca(2+):cation antiporter (CaCA) (TC 2.A.19) family.</text>
</comment>
<comment type="subcellular location">
    <subcellularLocation>
        <location evidence="1">Membrane</location>
        <topology evidence="1">Multi-pass membrane protein</topology>
    </subcellularLocation>
</comment>
<name>A0AA38LTR5_9TREE</name>
<feature type="transmembrane region" description="Helical" evidence="8">
    <location>
        <begin position="62"/>
        <end position="83"/>
    </location>
</feature>
<dbReference type="Gene3D" id="1.20.1420.30">
    <property type="entry name" value="NCX, central ion-binding region"/>
    <property type="match status" value="2"/>
</dbReference>
<evidence type="ECO:0000256" key="8">
    <source>
        <dbReference type="SAM" id="Phobius"/>
    </source>
</evidence>
<evidence type="ECO:0000256" key="5">
    <source>
        <dbReference type="ARBA" id="ARBA00022989"/>
    </source>
</evidence>
<evidence type="ECO:0000313" key="11">
    <source>
        <dbReference type="EMBL" id="KAI9633614.1"/>
    </source>
</evidence>
<dbReference type="Pfam" id="PF01699">
    <property type="entry name" value="Na_Ca_ex"/>
    <property type="match status" value="2"/>
</dbReference>
<feature type="compositionally biased region" description="Polar residues" evidence="7">
    <location>
        <begin position="381"/>
        <end position="395"/>
    </location>
</feature>
<feature type="transmembrane region" description="Helical" evidence="8">
    <location>
        <begin position="132"/>
        <end position="155"/>
    </location>
</feature>
<feature type="transmembrane region" description="Helical" evidence="8">
    <location>
        <begin position="583"/>
        <end position="608"/>
    </location>
</feature>
<dbReference type="GO" id="GO:0008324">
    <property type="term" value="F:monoatomic cation transmembrane transporter activity"/>
    <property type="evidence" value="ECO:0007669"/>
    <property type="project" value="TreeGrafter"/>
</dbReference>
<proteinExistence type="inferred from homology"/>
<feature type="transmembrane region" description="Helical" evidence="8">
    <location>
        <begin position="90"/>
        <end position="112"/>
    </location>
</feature>
<feature type="domain" description="Sodium/calcium exchanger membrane region" evidence="10">
    <location>
        <begin position="70"/>
        <end position="208"/>
    </location>
</feature>